<organism evidence="1 2">
    <name type="scientific">Daphnia magna</name>
    <dbReference type="NCBI Taxonomy" id="35525"/>
    <lineage>
        <taxon>Eukaryota</taxon>
        <taxon>Metazoa</taxon>
        <taxon>Ecdysozoa</taxon>
        <taxon>Arthropoda</taxon>
        <taxon>Crustacea</taxon>
        <taxon>Branchiopoda</taxon>
        <taxon>Diplostraca</taxon>
        <taxon>Cladocera</taxon>
        <taxon>Anomopoda</taxon>
        <taxon>Daphniidae</taxon>
        <taxon>Daphnia</taxon>
    </lineage>
</organism>
<accession>A0ABQ9YQB7</accession>
<gene>
    <name evidence="1" type="ORF">OUZ56_004621</name>
</gene>
<evidence type="ECO:0000313" key="1">
    <source>
        <dbReference type="EMBL" id="KAK4002820.1"/>
    </source>
</evidence>
<comment type="caution">
    <text evidence="1">The sequence shown here is derived from an EMBL/GenBank/DDBJ whole genome shotgun (WGS) entry which is preliminary data.</text>
</comment>
<protein>
    <submittedName>
        <fullName evidence="1">Uncharacterized protein</fullName>
    </submittedName>
</protein>
<proteinExistence type="predicted"/>
<reference evidence="1 2" key="1">
    <citation type="journal article" date="2023" name="Nucleic Acids Res.">
        <title>The hologenome of Daphnia magna reveals possible DNA methylation and microbiome-mediated evolution of the host genome.</title>
        <authorList>
            <person name="Chaturvedi A."/>
            <person name="Li X."/>
            <person name="Dhandapani V."/>
            <person name="Marshall H."/>
            <person name="Kissane S."/>
            <person name="Cuenca-Cambronero M."/>
            <person name="Asole G."/>
            <person name="Calvet F."/>
            <person name="Ruiz-Romero M."/>
            <person name="Marangio P."/>
            <person name="Guigo R."/>
            <person name="Rago D."/>
            <person name="Mirbahai L."/>
            <person name="Eastwood N."/>
            <person name="Colbourne J.K."/>
            <person name="Zhou J."/>
            <person name="Mallon E."/>
            <person name="Orsini L."/>
        </authorList>
    </citation>
    <scope>NUCLEOTIDE SEQUENCE [LARGE SCALE GENOMIC DNA]</scope>
    <source>
        <strain evidence="1">LRV0_1</strain>
    </source>
</reference>
<sequence>MSIKEANSTATTNASSLFNPVRRNLAGISRVYGRWGSGFLLKGNWRNDSVQFIRRYQLERYIVERRTREANATWTNQSAMTRNSFGCT</sequence>
<dbReference type="EMBL" id="JAOYFB010000001">
    <property type="protein sequence ID" value="KAK4002820.1"/>
    <property type="molecule type" value="Genomic_DNA"/>
</dbReference>
<evidence type="ECO:0000313" key="2">
    <source>
        <dbReference type="Proteomes" id="UP001234178"/>
    </source>
</evidence>
<dbReference type="Proteomes" id="UP001234178">
    <property type="component" value="Unassembled WGS sequence"/>
</dbReference>
<keyword evidence="2" id="KW-1185">Reference proteome</keyword>
<name>A0ABQ9YQB7_9CRUS</name>